<dbReference type="GO" id="GO:0042918">
    <property type="term" value="P:alkanesulfonate transmembrane transport"/>
    <property type="evidence" value="ECO:0007669"/>
    <property type="project" value="UniProtKB-ARBA"/>
</dbReference>
<dbReference type="InterPro" id="IPR000515">
    <property type="entry name" value="MetI-like"/>
</dbReference>
<dbReference type="SUPFAM" id="SSF161098">
    <property type="entry name" value="MetI-like"/>
    <property type="match status" value="1"/>
</dbReference>
<dbReference type="EMBL" id="LVHD01000018">
    <property type="protein sequence ID" value="OAG77020.1"/>
    <property type="molecule type" value="Genomic_DNA"/>
</dbReference>
<name>A0A087PN98_9PROT</name>
<evidence type="ECO:0000313" key="11">
    <source>
        <dbReference type="Proteomes" id="UP000077349"/>
    </source>
</evidence>
<dbReference type="PROSITE" id="PS50928">
    <property type="entry name" value="ABC_TM1"/>
    <property type="match status" value="1"/>
</dbReference>
<accession>A0A087PN98</accession>
<dbReference type="InterPro" id="IPR035906">
    <property type="entry name" value="MetI-like_sf"/>
</dbReference>
<dbReference type="PANTHER" id="PTHR30151">
    <property type="entry name" value="ALKANE SULFONATE ABC TRANSPORTER-RELATED, MEMBRANE SUBUNIT"/>
    <property type="match status" value="1"/>
</dbReference>
<organism evidence="10 11">
    <name type="scientific">Acetobacter malorum</name>
    <dbReference type="NCBI Taxonomy" id="178901"/>
    <lineage>
        <taxon>Bacteria</taxon>
        <taxon>Pseudomonadati</taxon>
        <taxon>Pseudomonadota</taxon>
        <taxon>Alphaproteobacteria</taxon>
        <taxon>Acetobacterales</taxon>
        <taxon>Acetobacteraceae</taxon>
        <taxon>Acetobacter</taxon>
    </lineage>
</organism>
<dbReference type="FunFam" id="1.10.3720.10:FF:000003">
    <property type="entry name" value="Aliphatic sulfonate ABC transporter permease"/>
    <property type="match status" value="1"/>
</dbReference>
<sequence>MGGRQEKLKGTLLSFVLTGALLLAWQVLTLPAAPPAEVIKGENAEYAQLMGMSSATPASHGFPSPIQFGHDAWQQLQAPFHNSGPNDRGIGWQLGASLLRVFIGYGLAVAVAVPLGLLMGQIPLLARALNPFIQVLRPISPLAWMPIALYTIQNAEECGIFVIFICSLWPVLLNTSFGVARVRREWLDVASTLELGWAQRMWRVILPAAAPTIITGMRVGMGIAWLAIVAAEMLVGSSGIGYFVWNQWNNLSISNVILAVLLIGITGMILDTAFSALQRSVGYAE</sequence>
<evidence type="ECO:0000256" key="7">
    <source>
        <dbReference type="ARBA" id="ARBA00023136"/>
    </source>
</evidence>
<dbReference type="eggNOG" id="COG0600">
    <property type="taxonomic scope" value="Bacteria"/>
</dbReference>
<dbReference type="Pfam" id="PF00528">
    <property type="entry name" value="BPD_transp_1"/>
    <property type="match status" value="1"/>
</dbReference>
<evidence type="ECO:0000313" key="10">
    <source>
        <dbReference type="EMBL" id="OAG77020.1"/>
    </source>
</evidence>
<dbReference type="PANTHER" id="PTHR30151:SF7">
    <property type="entry name" value="NITRATE IMPORT PERMEASE PROTEIN NRTB"/>
    <property type="match status" value="1"/>
</dbReference>
<protein>
    <submittedName>
        <fullName evidence="10">Cyanate ABC transporter, permease protein</fullName>
    </submittedName>
</protein>
<comment type="similarity">
    <text evidence="2 9">Belongs to the binding-protein-dependent transport system permease family.</text>
</comment>
<feature type="transmembrane region" description="Helical" evidence="9">
    <location>
        <begin position="12"/>
        <end position="33"/>
    </location>
</feature>
<evidence type="ECO:0000256" key="5">
    <source>
        <dbReference type="ARBA" id="ARBA00022692"/>
    </source>
</evidence>
<dbReference type="PATRIC" id="fig|178901.10.peg.2796"/>
<reference evidence="10 11" key="1">
    <citation type="submission" date="2016-03" db="EMBL/GenBank/DDBJ databases">
        <title>Draft genome sequence of Acetobacter malorum CECT 7742, a strain isolated from strawberry vinegar.</title>
        <authorList>
            <person name="Sainz F."/>
            <person name="Mas A."/>
            <person name="Torija M.J."/>
        </authorList>
    </citation>
    <scope>NUCLEOTIDE SEQUENCE [LARGE SCALE GENOMIC DNA]</scope>
    <source>
        <strain evidence="10 11">CECT 7742</strain>
    </source>
</reference>
<feature type="transmembrane region" description="Helical" evidence="9">
    <location>
        <begin position="159"/>
        <end position="180"/>
    </location>
</feature>
<dbReference type="Gene3D" id="1.10.3720.10">
    <property type="entry name" value="MetI-like"/>
    <property type="match status" value="1"/>
</dbReference>
<dbReference type="AlphaFoldDB" id="A0A087PN98"/>
<comment type="function">
    <text evidence="8">Probably part of an ABC transporter complex. Probably responsible for the translocation of the substrate across the membrane.</text>
</comment>
<feature type="transmembrane region" description="Helical" evidence="9">
    <location>
        <begin position="102"/>
        <end position="120"/>
    </location>
</feature>
<evidence type="ECO:0000256" key="6">
    <source>
        <dbReference type="ARBA" id="ARBA00022989"/>
    </source>
</evidence>
<proteinExistence type="inferred from homology"/>
<dbReference type="STRING" id="178901.AmDm5_2853"/>
<dbReference type="GO" id="GO:0005886">
    <property type="term" value="C:plasma membrane"/>
    <property type="evidence" value="ECO:0007669"/>
    <property type="project" value="UniProtKB-SubCell"/>
</dbReference>
<keyword evidence="4" id="KW-1003">Cell membrane</keyword>
<comment type="subcellular location">
    <subcellularLocation>
        <location evidence="1 9">Cell membrane</location>
        <topology evidence="1 9">Multi-pass membrane protein</topology>
    </subcellularLocation>
</comment>
<keyword evidence="6 9" id="KW-1133">Transmembrane helix</keyword>
<dbReference type="Proteomes" id="UP000077349">
    <property type="component" value="Unassembled WGS sequence"/>
</dbReference>
<keyword evidence="7 9" id="KW-0472">Membrane</keyword>
<feature type="transmembrane region" description="Helical" evidence="9">
    <location>
        <begin position="251"/>
        <end position="270"/>
    </location>
</feature>
<evidence type="ECO:0000256" key="8">
    <source>
        <dbReference type="ARBA" id="ARBA00056719"/>
    </source>
</evidence>
<evidence type="ECO:0000256" key="4">
    <source>
        <dbReference type="ARBA" id="ARBA00022475"/>
    </source>
</evidence>
<gene>
    <name evidence="10" type="ORF">Amal_02798</name>
</gene>
<evidence type="ECO:0000256" key="3">
    <source>
        <dbReference type="ARBA" id="ARBA00022448"/>
    </source>
</evidence>
<feature type="transmembrane region" description="Helical" evidence="9">
    <location>
        <begin position="223"/>
        <end position="245"/>
    </location>
</feature>
<dbReference type="CDD" id="cd06261">
    <property type="entry name" value="TM_PBP2"/>
    <property type="match status" value="1"/>
</dbReference>
<keyword evidence="5 9" id="KW-0812">Transmembrane</keyword>
<comment type="caution">
    <text evidence="10">The sequence shown here is derived from an EMBL/GenBank/DDBJ whole genome shotgun (WGS) entry which is preliminary data.</text>
</comment>
<evidence type="ECO:0000256" key="2">
    <source>
        <dbReference type="ARBA" id="ARBA00009306"/>
    </source>
</evidence>
<evidence type="ECO:0000256" key="9">
    <source>
        <dbReference type="RuleBase" id="RU363032"/>
    </source>
</evidence>
<keyword evidence="3 9" id="KW-0813">Transport</keyword>
<evidence type="ECO:0000256" key="1">
    <source>
        <dbReference type="ARBA" id="ARBA00004651"/>
    </source>
</evidence>